<keyword evidence="2" id="KW-1185">Reference proteome</keyword>
<gene>
    <name evidence="1" type="ORF">L2E82_09208</name>
</gene>
<evidence type="ECO:0000313" key="1">
    <source>
        <dbReference type="EMBL" id="KAI3779487.1"/>
    </source>
</evidence>
<name>A0ACB9G9S9_CICIN</name>
<sequence>MILKINALNYTGSSAPKQEPVKKLPGGKERQEVIIEKVKRNKRKSITTIKGLELFGIKVSDASKNLGNKFPTGACVVKGPTEKEQIDVQGDIAYDIHGLMSSCVKFGGQELVMEKAATSGTTEENTLNSIVDPLASFQATTRTVKDNKTLNSNVDPQASFQSKTPLKDDEDHDAMSDDDGFDQDCII</sequence>
<evidence type="ECO:0000313" key="2">
    <source>
        <dbReference type="Proteomes" id="UP001055811"/>
    </source>
</evidence>
<protein>
    <submittedName>
        <fullName evidence="1">Uncharacterized protein</fullName>
    </submittedName>
</protein>
<comment type="caution">
    <text evidence="1">The sequence shown here is derived from an EMBL/GenBank/DDBJ whole genome shotgun (WGS) entry which is preliminary data.</text>
</comment>
<reference evidence="2" key="1">
    <citation type="journal article" date="2022" name="Mol. Ecol. Resour.">
        <title>The genomes of chicory, endive, great burdock and yacon provide insights into Asteraceae palaeo-polyploidization history and plant inulin production.</title>
        <authorList>
            <person name="Fan W."/>
            <person name="Wang S."/>
            <person name="Wang H."/>
            <person name="Wang A."/>
            <person name="Jiang F."/>
            <person name="Liu H."/>
            <person name="Zhao H."/>
            <person name="Xu D."/>
            <person name="Zhang Y."/>
        </authorList>
    </citation>
    <scope>NUCLEOTIDE SEQUENCE [LARGE SCALE GENOMIC DNA]</scope>
    <source>
        <strain evidence="2">cv. Punajuju</strain>
    </source>
</reference>
<proteinExistence type="predicted"/>
<dbReference type="EMBL" id="CM042010">
    <property type="protein sequence ID" value="KAI3779487.1"/>
    <property type="molecule type" value="Genomic_DNA"/>
</dbReference>
<dbReference type="Proteomes" id="UP001055811">
    <property type="component" value="Linkage Group LG02"/>
</dbReference>
<reference evidence="1 2" key="2">
    <citation type="journal article" date="2022" name="Mol. Ecol. Resour.">
        <title>The genomes of chicory, endive, great burdock and yacon provide insights into Asteraceae paleo-polyploidization history and plant inulin production.</title>
        <authorList>
            <person name="Fan W."/>
            <person name="Wang S."/>
            <person name="Wang H."/>
            <person name="Wang A."/>
            <person name="Jiang F."/>
            <person name="Liu H."/>
            <person name="Zhao H."/>
            <person name="Xu D."/>
            <person name="Zhang Y."/>
        </authorList>
    </citation>
    <scope>NUCLEOTIDE SEQUENCE [LARGE SCALE GENOMIC DNA]</scope>
    <source>
        <strain evidence="2">cv. Punajuju</strain>
        <tissue evidence="1">Leaves</tissue>
    </source>
</reference>
<accession>A0ACB9G9S9</accession>
<organism evidence="1 2">
    <name type="scientific">Cichorium intybus</name>
    <name type="common">Chicory</name>
    <dbReference type="NCBI Taxonomy" id="13427"/>
    <lineage>
        <taxon>Eukaryota</taxon>
        <taxon>Viridiplantae</taxon>
        <taxon>Streptophyta</taxon>
        <taxon>Embryophyta</taxon>
        <taxon>Tracheophyta</taxon>
        <taxon>Spermatophyta</taxon>
        <taxon>Magnoliopsida</taxon>
        <taxon>eudicotyledons</taxon>
        <taxon>Gunneridae</taxon>
        <taxon>Pentapetalae</taxon>
        <taxon>asterids</taxon>
        <taxon>campanulids</taxon>
        <taxon>Asterales</taxon>
        <taxon>Asteraceae</taxon>
        <taxon>Cichorioideae</taxon>
        <taxon>Cichorieae</taxon>
        <taxon>Cichoriinae</taxon>
        <taxon>Cichorium</taxon>
    </lineage>
</organism>